<comment type="caution">
    <text evidence="4">The sequence shown here is derived from an EMBL/GenBank/DDBJ whole genome shotgun (WGS) entry which is preliminary data.</text>
</comment>
<reference evidence="5" key="1">
    <citation type="submission" date="2021-01" db="EMBL/GenBank/DDBJ databases">
        <title>Genome public.</title>
        <authorList>
            <person name="Liu C."/>
            <person name="Sun Q."/>
        </authorList>
    </citation>
    <scope>NUCLEOTIDE SEQUENCE [LARGE SCALE GENOMIC DNA]</scope>
    <source>
        <strain evidence="5">YIM B02556</strain>
    </source>
</reference>
<keyword evidence="5" id="KW-1185">Reference proteome</keyword>
<dbReference type="PROSITE" id="PS51208">
    <property type="entry name" value="AUTOTRANSPORTER"/>
    <property type="match status" value="1"/>
</dbReference>
<dbReference type="InterPro" id="IPR005546">
    <property type="entry name" value="Autotransporte_beta"/>
</dbReference>
<dbReference type="PANTHER" id="PTHR37957">
    <property type="entry name" value="BLR7070 PROTEIN"/>
    <property type="match status" value="1"/>
</dbReference>
<name>A0ABS1F3U5_9PROT</name>
<protein>
    <submittedName>
        <fullName evidence="4">Esterase-like activity of phytase family protein</fullName>
    </submittedName>
</protein>
<dbReference type="EMBL" id="JAENHM010000034">
    <property type="protein sequence ID" value="MBK1838098.1"/>
    <property type="molecule type" value="Genomic_DNA"/>
</dbReference>
<dbReference type="Pfam" id="PF13449">
    <property type="entry name" value="Phytase-like"/>
    <property type="match status" value="1"/>
</dbReference>
<feature type="domain" description="Autotransporter" evidence="3">
    <location>
        <begin position="564"/>
        <end position="843"/>
    </location>
</feature>
<dbReference type="Gene3D" id="2.40.128.130">
    <property type="entry name" value="Autotransporter beta-domain"/>
    <property type="match status" value="1"/>
</dbReference>
<accession>A0ABS1F3U5</accession>
<feature type="chain" id="PRO_5045638771" evidence="2">
    <location>
        <begin position="38"/>
        <end position="843"/>
    </location>
</feature>
<evidence type="ECO:0000256" key="1">
    <source>
        <dbReference type="SAM" id="MobiDB-lite"/>
    </source>
</evidence>
<dbReference type="RefSeq" id="WP_200193283.1">
    <property type="nucleotide sequence ID" value="NZ_JAENHM010000034.1"/>
</dbReference>
<sequence>MQTTHRAGRLRTALLSATGLASLVLSTFGVAMGVASAQTVDSVTVGGSSFANQGLVGVGRIGSATRDKYGETFGSMSGLTFDAKSWRRTGDSYSGIMYALPDRGYNVVGTTDYRPRFNTLALALTPYYGSAALAAGSGQQSQIGLSLLDTTLLTEANGAVTTGLDPQPRTGLRAAAGGLPVLPQAVNGKVSLDTEGIARLADGSFYISDEYGPYIYHFSANGRMISAVQPPAALLPVRNGGLDFASNNPAAGQPAPTPADPVTGRQNNQGLEGLSLTPDKTKLATLLQSATRQDGGTGGNSATRRNTRLLIYDVSSNPDSPALIGHYVVPLPTFRSGSSTLVAAQSEMLALNDKQFLVLSRDSNNGQGLSGTNSLYRSIDIVDVSNATNLVGTAYEGTTPVAPGGNLVAAVTPVSYTQFLSINNNGQLAKFGLHNGGAQDANLLSEKWEAMGLLPALDAAKPDDFFLFVGNDNDFLTRNGYQVGAAYDAGANVDTMLLVYRLTLPTYVDPLAIESLRQTALPLARGLGNASVAMADAASRSVRSHLNGLRFLGSPGEGGGGPAGSGPAISGWVGGQLGFNRIDDTGSATGADTDSRNGQVGADIRITDNLVAGFAVGGARNSLSFGDTGSAKVRSASISPYVAGSYNGFFGSLSGTYSFDNYDKIARNTGAYGLTARGETKGRSWSVGVDGGYDLGEGAWSFGPVAAARYTRATIDGYTEAEAIHLNGILPSQTQRGWSWEFGGQVAHRFETERASIIPQARLSYEWNRVRGAETLAATLANRTTSSLGTVSRTFGTPERDGLRAGAGVTLLSGAVAWQVGYDGKFGHDDRDHSVFTSIGYRF</sequence>
<dbReference type="SUPFAM" id="SSF103515">
    <property type="entry name" value="Autotransporter"/>
    <property type="match status" value="1"/>
</dbReference>
<gene>
    <name evidence="4" type="ORF">JHL17_11795</name>
</gene>
<feature type="region of interest" description="Disordered" evidence="1">
    <location>
        <begin position="245"/>
        <end position="275"/>
    </location>
</feature>
<evidence type="ECO:0000313" key="4">
    <source>
        <dbReference type="EMBL" id="MBK1838098.1"/>
    </source>
</evidence>
<dbReference type="InterPro" id="IPR027372">
    <property type="entry name" value="Phytase-like_dom"/>
</dbReference>
<dbReference type="PANTHER" id="PTHR37957:SF1">
    <property type="entry name" value="PHYTASE-LIKE DOMAIN-CONTAINING PROTEIN"/>
    <property type="match status" value="1"/>
</dbReference>
<evidence type="ECO:0000313" key="5">
    <source>
        <dbReference type="Proteomes" id="UP000652760"/>
    </source>
</evidence>
<dbReference type="SMART" id="SM00869">
    <property type="entry name" value="Autotransporter"/>
    <property type="match status" value="1"/>
</dbReference>
<evidence type="ECO:0000259" key="3">
    <source>
        <dbReference type="PROSITE" id="PS51208"/>
    </source>
</evidence>
<dbReference type="Pfam" id="PF03797">
    <property type="entry name" value="Autotransporter"/>
    <property type="match status" value="1"/>
</dbReference>
<proteinExistence type="predicted"/>
<organism evidence="4 5">
    <name type="scientific">Azospirillum endophyticum</name>
    <dbReference type="NCBI Taxonomy" id="2800326"/>
    <lineage>
        <taxon>Bacteria</taxon>
        <taxon>Pseudomonadati</taxon>
        <taxon>Pseudomonadota</taxon>
        <taxon>Alphaproteobacteria</taxon>
        <taxon>Rhodospirillales</taxon>
        <taxon>Azospirillaceae</taxon>
        <taxon>Azospirillum</taxon>
    </lineage>
</organism>
<dbReference type="InterPro" id="IPR036709">
    <property type="entry name" value="Autotransporte_beta_dom_sf"/>
</dbReference>
<evidence type="ECO:0000256" key="2">
    <source>
        <dbReference type="SAM" id="SignalP"/>
    </source>
</evidence>
<feature type="signal peptide" evidence="2">
    <location>
        <begin position="1"/>
        <end position="37"/>
    </location>
</feature>
<keyword evidence="2" id="KW-0732">Signal</keyword>
<dbReference type="Proteomes" id="UP000652760">
    <property type="component" value="Unassembled WGS sequence"/>
</dbReference>